<keyword evidence="3" id="KW-1185">Reference proteome</keyword>
<feature type="compositionally biased region" description="Basic and acidic residues" evidence="1">
    <location>
        <begin position="34"/>
        <end position="44"/>
    </location>
</feature>
<dbReference type="PANTHER" id="PTHR47877">
    <property type="entry name" value="LATE EMBRYOGENESIS ABUNDANT DOMAIN-CONTAINING PROTEIN / LEA DOMAIN-CONTAINING PROTEIN"/>
    <property type="match status" value="1"/>
</dbReference>
<dbReference type="Proteomes" id="UP000826271">
    <property type="component" value="Unassembled WGS sequence"/>
</dbReference>
<evidence type="ECO:0000313" key="3">
    <source>
        <dbReference type="Proteomes" id="UP000826271"/>
    </source>
</evidence>
<feature type="region of interest" description="Disordered" evidence="1">
    <location>
        <begin position="309"/>
        <end position="386"/>
    </location>
</feature>
<dbReference type="EMBL" id="WHWC01000018">
    <property type="protein sequence ID" value="KAG8364762.1"/>
    <property type="molecule type" value="Genomic_DNA"/>
</dbReference>
<feature type="compositionally biased region" description="Basic and acidic residues" evidence="1">
    <location>
        <begin position="351"/>
        <end position="367"/>
    </location>
</feature>
<feature type="region of interest" description="Disordered" evidence="1">
    <location>
        <begin position="131"/>
        <end position="155"/>
    </location>
</feature>
<protein>
    <recommendedName>
        <fullName evidence="4">Seed biotin-containing protein SBP65</fullName>
    </recommendedName>
</protein>
<dbReference type="AlphaFoldDB" id="A0AAV6W8I5"/>
<feature type="compositionally biased region" description="Basic and acidic residues" evidence="1">
    <location>
        <begin position="407"/>
        <end position="418"/>
    </location>
</feature>
<evidence type="ECO:0000313" key="2">
    <source>
        <dbReference type="EMBL" id="KAG8364762.1"/>
    </source>
</evidence>
<feature type="region of interest" description="Disordered" evidence="1">
    <location>
        <begin position="1"/>
        <end position="107"/>
    </location>
</feature>
<feature type="compositionally biased region" description="Basic and acidic residues" evidence="1">
    <location>
        <begin position="66"/>
        <end position="75"/>
    </location>
</feature>
<organism evidence="2 3">
    <name type="scientific">Buddleja alternifolia</name>
    <dbReference type="NCBI Taxonomy" id="168488"/>
    <lineage>
        <taxon>Eukaryota</taxon>
        <taxon>Viridiplantae</taxon>
        <taxon>Streptophyta</taxon>
        <taxon>Embryophyta</taxon>
        <taxon>Tracheophyta</taxon>
        <taxon>Spermatophyta</taxon>
        <taxon>Magnoliopsida</taxon>
        <taxon>eudicotyledons</taxon>
        <taxon>Gunneridae</taxon>
        <taxon>Pentapetalae</taxon>
        <taxon>asterids</taxon>
        <taxon>lamiids</taxon>
        <taxon>Lamiales</taxon>
        <taxon>Scrophulariaceae</taxon>
        <taxon>Buddlejeae</taxon>
        <taxon>Buddleja</taxon>
    </lineage>
</organism>
<feature type="compositionally biased region" description="Basic and acidic residues" evidence="1">
    <location>
        <begin position="309"/>
        <end position="344"/>
    </location>
</feature>
<feature type="region of interest" description="Disordered" evidence="1">
    <location>
        <begin position="402"/>
        <end position="426"/>
    </location>
</feature>
<gene>
    <name evidence="2" type="ORF">BUALT_Bualt18G0032500</name>
</gene>
<evidence type="ECO:0000256" key="1">
    <source>
        <dbReference type="SAM" id="MobiDB-lite"/>
    </source>
</evidence>
<accession>A0AAV6W8I5</accession>
<name>A0AAV6W8I5_9LAMI</name>
<dbReference type="GO" id="GO:0005829">
    <property type="term" value="C:cytosol"/>
    <property type="evidence" value="ECO:0007669"/>
    <property type="project" value="TreeGrafter"/>
</dbReference>
<proteinExistence type="predicted"/>
<dbReference type="GO" id="GO:0009631">
    <property type="term" value="P:cold acclimation"/>
    <property type="evidence" value="ECO:0007669"/>
    <property type="project" value="TreeGrafter"/>
</dbReference>
<comment type="caution">
    <text evidence="2">The sequence shown here is derived from an EMBL/GenBank/DDBJ whole genome shotgun (WGS) entry which is preliminary data.</text>
</comment>
<reference evidence="2" key="1">
    <citation type="submission" date="2019-10" db="EMBL/GenBank/DDBJ databases">
        <authorList>
            <person name="Zhang R."/>
            <person name="Pan Y."/>
            <person name="Wang J."/>
            <person name="Ma R."/>
            <person name="Yu S."/>
        </authorList>
    </citation>
    <scope>NUCLEOTIDE SEQUENCE</scope>
    <source>
        <strain evidence="2">LA-IB0</strain>
        <tissue evidence="2">Leaf</tissue>
    </source>
</reference>
<sequence>MASSEQMRRENVRDEGKIEVEKDRVPKMTTHFESLAREHKDDVPVRSSIGGVYEYHSGTTGESTESDTKRSEAKKMHTTGTGTRDEETQQQVHGERLGGASLEEISNLRATAQQKSVEAIKAAEERYNKAKETGILQTPEESKHTTTTTTTIPAFQTKHYTAQKAMEAKEALSSKGQSAAQYAAEKGRLAKDSAVDTTITAAGYVVDKAVAAKDVTVESGKKVGSEVKDQAVVAGWGAAHYTLEKVAEATKAVSGVTSSVAGYTGETVVAAKDKVAGAGQTVVGYAGDKLAAAKDAVVSAEEKAAQYAARKKEEAKHDLERKKSSKEEKGETFMSKEQEHETRVQEVQPSSKHETFEEGGAEGKEEGGAESGAKQEQGGGGGGSVLHAIGETIVEIGQTAKELVVGQRDETKDIKEEPYTGAGEGI</sequence>
<feature type="compositionally biased region" description="Basic and acidic residues" evidence="1">
    <location>
        <begin position="1"/>
        <end position="26"/>
    </location>
</feature>
<evidence type="ECO:0008006" key="4">
    <source>
        <dbReference type="Google" id="ProtNLM"/>
    </source>
</evidence>
<dbReference type="PANTHER" id="PTHR47877:SF3">
    <property type="entry name" value="LATE EMBRYOGENESIS ABUNDANT DOMAIN-CONTAINING PROTEIN _ LEA DOMAIN-CONTAINING PROTEIN"/>
    <property type="match status" value="1"/>
</dbReference>